<evidence type="ECO:0000256" key="9">
    <source>
        <dbReference type="ARBA" id="ARBA00022842"/>
    </source>
</evidence>
<dbReference type="InterPro" id="IPR046906">
    <property type="entry name" value="Mab-21_HhH/H2TH-like"/>
</dbReference>
<evidence type="ECO:0000256" key="10">
    <source>
        <dbReference type="ARBA" id="ARBA00023134"/>
    </source>
</evidence>
<name>A0A0L0CBQ7_LUCCU</name>
<evidence type="ECO:0000256" key="4">
    <source>
        <dbReference type="ARBA" id="ARBA00022679"/>
    </source>
</evidence>
<keyword evidence="5" id="KW-0548">Nucleotidyltransferase</keyword>
<keyword evidence="9" id="KW-0460">Magnesium</keyword>
<feature type="domain" description="Mab-21-like HhH/H2TH-like" evidence="14">
    <location>
        <begin position="246"/>
        <end position="338"/>
    </location>
</feature>
<evidence type="ECO:0000256" key="8">
    <source>
        <dbReference type="ARBA" id="ARBA00022840"/>
    </source>
</evidence>
<evidence type="ECO:0000256" key="3">
    <source>
        <dbReference type="ARBA" id="ARBA00008307"/>
    </source>
</evidence>
<dbReference type="AlphaFoldDB" id="A0A0L0CBQ7"/>
<comment type="similarity">
    <text evidence="3">Belongs to the mab-21 family.</text>
</comment>
<evidence type="ECO:0000256" key="7">
    <source>
        <dbReference type="ARBA" id="ARBA00022741"/>
    </source>
</evidence>
<evidence type="ECO:0000256" key="12">
    <source>
        <dbReference type="SAM" id="Coils"/>
    </source>
</evidence>
<dbReference type="OrthoDB" id="7249367at2759"/>
<dbReference type="Gene3D" id="3.30.460.90">
    <property type="match status" value="1"/>
</dbReference>
<evidence type="ECO:0000256" key="5">
    <source>
        <dbReference type="ARBA" id="ARBA00022695"/>
    </source>
</evidence>
<dbReference type="InterPro" id="IPR046903">
    <property type="entry name" value="Mab-21-like_nuc_Trfase"/>
</dbReference>
<evidence type="ECO:0000256" key="2">
    <source>
        <dbReference type="ARBA" id="ARBA00001946"/>
    </source>
</evidence>
<gene>
    <name evidence="15" type="ORF">FF38_08690</name>
</gene>
<keyword evidence="16" id="KW-1185">Reference proteome</keyword>
<dbReference type="GO" id="GO:0005524">
    <property type="term" value="F:ATP binding"/>
    <property type="evidence" value="ECO:0007669"/>
    <property type="project" value="UniProtKB-KW"/>
</dbReference>
<evidence type="ECO:0000256" key="1">
    <source>
        <dbReference type="ARBA" id="ARBA00001936"/>
    </source>
</evidence>
<evidence type="ECO:0000259" key="13">
    <source>
        <dbReference type="Pfam" id="PF03281"/>
    </source>
</evidence>
<reference evidence="15 16" key="1">
    <citation type="journal article" date="2015" name="Nat. Commun.">
        <title>Lucilia cuprina genome unlocks parasitic fly biology to underpin future interventions.</title>
        <authorList>
            <person name="Anstead C.A."/>
            <person name="Korhonen P.K."/>
            <person name="Young N.D."/>
            <person name="Hall R.S."/>
            <person name="Jex A.R."/>
            <person name="Murali S.C."/>
            <person name="Hughes D.S."/>
            <person name="Lee S.F."/>
            <person name="Perry T."/>
            <person name="Stroehlein A.J."/>
            <person name="Ansell B.R."/>
            <person name="Breugelmans B."/>
            <person name="Hofmann A."/>
            <person name="Qu J."/>
            <person name="Dugan S."/>
            <person name="Lee S.L."/>
            <person name="Chao H."/>
            <person name="Dinh H."/>
            <person name="Han Y."/>
            <person name="Doddapaneni H.V."/>
            <person name="Worley K.C."/>
            <person name="Muzny D.M."/>
            <person name="Ioannidis P."/>
            <person name="Waterhouse R.M."/>
            <person name="Zdobnov E.M."/>
            <person name="James P.J."/>
            <person name="Bagnall N.H."/>
            <person name="Kotze A.C."/>
            <person name="Gibbs R.A."/>
            <person name="Richards S."/>
            <person name="Batterham P."/>
            <person name="Gasser R.B."/>
        </authorList>
    </citation>
    <scope>NUCLEOTIDE SEQUENCE [LARGE SCALE GENOMIC DNA]</scope>
    <source>
        <strain evidence="15 16">LS</strain>
        <tissue evidence="15">Full body</tissue>
    </source>
</reference>
<dbReference type="PANTHER" id="PTHR10656">
    <property type="entry name" value="CELL FATE DETERMINING PROTEIN MAB21-RELATED"/>
    <property type="match status" value="1"/>
</dbReference>
<keyword evidence="8" id="KW-0067">ATP-binding</keyword>
<keyword evidence="4" id="KW-0808">Transferase</keyword>
<feature type="coiled-coil region" evidence="12">
    <location>
        <begin position="330"/>
        <end position="384"/>
    </location>
</feature>
<sequence>MELQANLENVLQKVNNFINIDAKRQIYAAHFDNLKNTIFNELRKNEVLAYLFNGFQLGGSYGDNVKVTVPNEYDLVFNIKFPEQPLIIVTADHELPGNVFLDFTRVIHKIAKEKQHEKILQHLKQWLDDENYLKVEKFQWFLRSCFIDVLTKMNFKITFKGRTSSLRYSREGPAHTIKVTESLNFDYSVDFVPGILLNANQCVTSNIVGQWEAIPKPTPTNNHLYKSFRASFYRQEQKIIKNQQQLKNVYRMMKKFRDSKTNMLKMKSYFIKTLFLWKSSRENVSYWSKPLTEIIIDMFKDMEKSLREEKLPFYWDRKLNLYDNYQPRLMREMLNCVESARETLEKAAKELTLPLQKRVFCIFLDKKEQSLLEAQNNNGHLTSENCNATNMQIKCKL</sequence>
<organism evidence="15 16">
    <name type="scientific">Lucilia cuprina</name>
    <name type="common">Green bottle fly</name>
    <name type="synonym">Australian sheep blowfly</name>
    <dbReference type="NCBI Taxonomy" id="7375"/>
    <lineage>
        <taxon>Eukaryota</taxon>
        <taxon>Metazoa</taxon>
        <taxon>Ecdysozoa</taxon>
        <taxon>Arthropoda</taxon>
        <taxon>Hexapoda</taxon>
        <taxon>Insecta</taxon>
        <taxon>Pterygota</taxon>
        <taxon>Neoptera</taxon>
        <taxon>Endopterygota</taxon>
        <taxon>Diptera</taxon>
        <taxon>Brachycera</taxon>
        <taxon>Muscomorpha</taxon>
        <taxon>Oestroidea</taxon>
        <taxon>Calliphoridae</taxon>
        <taxon>Luciliinae</taxon>
        <taxon>Lucilia</taxon>
    </lineage>
</organism>
<keyword evidence="6" id="KW-0479">Metal-binding</keyword>
<keyword evidence="10" id="KW-0342">GTP-binding</keyword>
<dbReference type="PANTHER" id="PTHR10656:SF42">
    <property type="entry name" value="CYCLIC GMP-AMP SYNTHASE-LIKE PROTEIN-RELATED"/>
    <property type="match status" value="1"/>
</dbReference>
<dbReference type="Pfam" id="PF20266">
    <property type="entry name" value="Mab-21_C"/>
    <property type="match status" value="1"/>
</dbReference>
<evidence type="ECO:0000313" key="15">
    <source>
        <dbReference type="EMBL" id="KNC29672.1"/>
    </source>
</evidence>
<dbReference type="Gene3D" id="1.10.1410.40">
    <property type="match status" value="1"/>
</dbReference>
<keyword evidence="12" id="KW-0175">Coiled coil</keyword>
<accession>A0A0L0CBQ7</accession>
<feature type="domain" description="Mab-21-like nucleotidyltransferase" evidence="13">
    <location>
        <begin position="61"/>
        <end position="242"/>
    </location>
</feature>
<evidence type="ECO:0000256" key="6">
    <source>
        <dbReference type="ARBA" id="ARBA00022723"/>
    </source>
</evidence>
<comment type="caution">
    <text evidence="15">The sequence shown here is derived from an EMBL/GenBank/DDBJ whole genome shotgun (WGS) entry which is preliminary data.</text>
</comment>
<dbReference type="SMART" id="SM01265">
    <property type="entry name" value="Mab-21"/>
    <property type="match status" value="1"/>
</dbReference>
<proteinExistence type="inferred from homology"/>
<comment type="cofactor">
    <cofactor evidence="1">
        <name>Mn(2+)</name>
        <dbReference type="ChEBI" id="CHEBI:29035"/>
    </cofactor>
</comment>
<keyword evidence="7" id="KW-0547">Nucleotide-binding</keyword>
<dbReference type="OMA" id="ANLKSYH"/>
<dbReference type="Proteomes" id="UP000037069">
    <property type="component" value="Unassembled WGS sequence"/>
</dbReference>
<comment type="cofactor">
    <cofactor evidence="2">
        <name>Mg(2+)</name>
        <dbReference type="ChEBI" id="CHEBI:18420"/>
    </cofactor>
</comment>
<evidence type="ECO:0000256" key="11">
    <source>
        <dbReference type="ARBA" id="ARBA00023211"/>
    </source>
</evidence>
<evidence type="ECO:0000259" key="14">
    <source>
        <dbReference type="Pfam" id="PF20266"/>
    </source>
</evidence>
<evidence type="ECO:0000313" key="16">
    <source>
        <dbReference type="Proteomes" id="UP000037069"/>
    </source>
</evidence>
<dbReference type="GO" id="GO:0046872">
    <property type="term" value="F:metal ion binding"/>
    <property type="evidence" value="ECO:0007669"/>
    <property type="project" value="UniProtKB-KW"/>
</dbReference>
<protein>
    <submittedName>
        <fullName evidence="15">Uncharacterized protein</fullName>
    </submittedName>
</protein>
<dbReference type="Pfam" id="PF03281">
    <property type="entry name" value="Mab-21"/>
    <property type="match status" value="1"/>
</dbReference>
<dbReference type="GO" id="GO:0005525">
    <property type="term" value="F:GTP binding"/>
    <property type="evidence" value="ECO:0007669"/>
    <property type="project" value="UniProtKB-KW"/>
</dbReference>
<dbReference type="InterPro" id="IPR024810">
    <property type="entry name" value="MAB21L/cGLR"/>
</dbReference>
<dbReference type="EMBL" id="JRES01000644">
    <property type="protein sequence ID" value="KNC29672.1"/>
    <property type="molecule type" value="Genomic_DNA"/>
</dbReference>
<keyword evidence="11" id="KW-0464">Manganese</keyword>
<dbReference type="GO" id="GO:0016779">
    <property type="term" value="F:nucleotidyltransferase activity"/>
    <property type="evidence" value="ECO:0007669"/>
    <property type="project" value="UniProtKB-KW"/>
</dbReference>